<protein>
    <submittedName>
        <fullName evidence="1">Phosphoglycolate phosphatase</fullName>
    </submittedName>
</protein>
<dbReference type="SFLD" id="SFLDG01135">
    <property type="entry name" value="C1.5.6:_HAD__Beta-PGM__Phospha"/>
    <property type="match status" value="1"/>
</dbReference>
<dbReference type="SFLD" id="SFLDG01129">
    <property type="entry name" value="C1.5:_HAD__Beta-PGM__Phosphata"/>
    <property type="match status" value="1"/>
</dbReference>
<dbReference type="GO" id="GO:0005829">
    <property type="term" value="C:cytosol"/>
    <property type="evidence" value="ECO:0007669"/>
    <property type="project" value="TreeGrafter"/>
</dbReference>
<dbReference type="InterPro" id="IPR023198">
    <property type="entry name" value="PGP-like_dom2"/>
</dbReference>
<dbReference type="InterPro" id="IPR006439">
    <property type="entry name" value="HAD-SF_hydro_IA"/>
</dbReference>
<dbReference type="SUPFAM" id="SSF56784">
    <property type="entry name" value="HAD-like"/>
    <property type="match status" value="1"/>
</dbReference>
<dbReference type="InterPro" id="IPR036412">
    <property type="entry name" value="HAD-like_sf"/>
</dbReference>
<dbReference type="AlphaFoldDB" id="A0A1I6DMQ2"/>
<dbReference type="OrthoDB" id="9793014at2"/>
<dbReference type="Gene3D" id="3.40.50.1000">
    <property type="entry name" value="HAD superfamily/HAD-like"/>
    <property type="match status" value="1"/>
</dbReference>
<accession>A0A1I6DMQ2</accession>
<gene>
    <name evidence="1" type="ORF">SAMN04515673_104123</name>
</gene>
<dbReference type="PANTHER" id="PTHR43434:SF24">
    <property type="entry name" value="HYDROLASE-RELATED"/>
    <property type="match status" value="1"/>
</dbReference>
<dbReference type="GO" id="GO:0006281">
    <property type="term" value="P:DNA repair"/>
    <property type="evidence" value="ECO:0007669"/>
    <property type="project" value="TreeGrafter"/>
</dbReference>
<keyword evidence="2" id="KW-1185">Reference proteome</keyword>
<dbReference type="GO" id="GO:0008967">
    <property type="term" value="F:phosphoglycolate phosphatase activity"/>
    <property type="evidence" value="ECO:0007669"/>
    <property type="project" value="TreeGrafter"/>
</dbReference>
<dbReference type="InterPro" id="IPR041492">
    <property type="entry name" value="HAD_2"/>
</dbReference>
<dbReference type="InterPro" id="IPR023214">
    <property type="entry name" value="HAD_sf"/>
</dbReference>
<organism evidence="1 2">
    <name type="scientific">Poseidonocella sedimentorum</name>
    <dbReference type="NCBI Taxonomy" id="871652"/>
    <lineage>
        <taxon>Bacteria</taxon>
        <taxon>Pseudomonadati</taxon>
        <taxon>Pseudomonadota</taxon>
        <taxon>Alphaproteobacteria</taxon>
        <taxon>Rhodobacterales</taxon>
        <taxon>Roseobacteraceae</taxon>
        <taxon>Poseidonocella</taxon>
    </lineage>
</organism>
<proteinExistence type="predicted"/>
<reference evidence="1 2" key="1">
    <citation type="submission" date="2016-10" db="EMBL/GenBank/DDBJ databases">
        <authorList>
            <person name="de Groot N.N."/>
        </authorList>
    </citation>
    <scope>NUCLEOTIDE SEQUENCE [LARGE SCALE GENOMIC DNA]</scope>
    <source>
        <strain evidence="2">KMM 9023,NRIC 0796,JCM 17311,KCTC 23692</strain>
    </source>
</reference>
<name>A0A1I6DMQ2_9RHOB</name>
<dbReference type="EMBL" id="FOYI01000004">
    <property type="protein sequence ID" value="SFR06704.1"/>
    <property type="molecule type" value="Genomic_DNA"/>
</dbReference>
<dbReference type="SFLD" id="SFLDS00003">
    <property type="entry name" value="Haloacid_Dehalogenase"/>
    <property type="match status" value="1"/>
</dbReference>
<dbReference type="InterPro" id="IPR050155">
    <property type="entry name" value="HAD-like_hydrolase_sf"/>
</dbReference>
<dbReference type="RefSeq" id="WP_092078875.1">
    <property type="nucleotide sequence ID" value="NZ_FOYI01000004.1"/>
</dbReference>
<dbReference type="STRING" id="871652.SAMN04515673_104123"/>
<evidence type="ECO:0000313" key="2">
    <source>
        <dbReference type="Proteomes" id="UP000199302"/>
    </source>
</evidence>
<dbReference type="Proteomes" id="UP000199302">
    <property type="component" value="Unassembled WGS sequence"/>
</dbReference>
<dbReference type="PANTHER" id="PTHR43434">
    <property type="entry name" value="PHOSPHOGLYCOLATE PHOSPHATASE"/>
    <property type="match status" value="1"/>
</dbReference>
<dbReference type="Pfam" id="PF13419">
    <property type="entry name" value="HAD_2"/>
    <property type="match status" value="1"/>
</dbReference>
<sequence>MTRKLVVFDVDGTLVDSQADIIHAMTAAFAAIGAPAPSRGQVLSIVGLSLPQAIARLSPGQSEAVLAQMVDAYKEAYFDRMEGGAPEPLFDGAREVLTLLNSREDFVLGVATGKSRRGLDRLIEAHGLVDMFVTLQTGDVHASKPHPEMLQAALAEADVEPDAAVMIGDTSYDMGMARAAGVAAFGVTWGYHRAEELGEATRLVSHFHEVPPALAQLWRYPV</sequence>
<dbReference type="Gene3D" id="1.10.150.240">
    <property type="entry name" value="Putative phosphatase, domain 2"/>
    <property type="match status" value="1"/>
</dbReference>
<dbReference type="NCBIfam" id="TIGR01509">
    <property type="entry name" value="HAD-SF-IA-v3"/>
    <property type="match status" value="1"/>
</dbReference>
<evidence type="ECO:0000313" key="1">
    <source>
        <dbReference type="EMBL" id="SFR06704.1"/>
    </source>
</evidence>
<dbReference type="NCBIfam" id="TIGR01549">
    <property type="entry name" value="HAD-SF-IA-v1"/>
    <property type="match status" value="1"/>
</dbReference>